<dbReference type="InterPro" id="IPR036514">
    <property type="entry name" value="SGNH_hydro_sf"/>
</dbReference>
<dbReference type="InterPro" id="IPR013830">
    <property type="entry name" value="SGNH_hydro"/>
</dbReference>
<gene>
    <name evidence="3" type="ORF">SAMN04487905_101421</name>
</gene>
<dbReference type="CDD" id="cd01830">
    <property type="entry name" value="XynE_like"/>
    <property type="match status" value="1"/>
</dbReference>
<evidence type="ECO:0000313" key="3">
    <source>
        <dbReference type="EMBL" id="SDP00851.1"/>
    </source>
</evidence>
<protein>
    <submittedName>
        <fullName evidence="3">Lysophospholipase L1</fullName>
    </submittedName>
</protein>
<dbReference type="PANTHER" id="PTHR43784">
    <property type="entry name" value="GDSL-LIKE LIPASE/ACYLHYDROLASE, PUTATIVE (AFU_ORTHOLOGUE AFUA_2G00820)-RELATED"/>
    <property type="match status" value="1"/>
</dbReference>
<feature type="domain" description="SGNH hydrolase-type esterase" evidence="2">
    <location>
        <begin position="220"/>
        <end position="406"/>
    </location>
</feature>
<dbReference type="InterPro" id="IPR053140">
    <property type="entry name" value="GDSL_Rv0518-like"/>
</dbReference>
<evidence type="ECO:0000256" key="1">
    <source>
        <dbReference type="SAM" id="SignalP"/>
    </source>
</evidence>
<accession>A0A1H0P7C5</accession>
<sequence>MSAPDSASTAPRRGLWYFLTLAATTLLLVTPSSAADQRPPSHSGGTEWVGSWAAAVTPPDHRPEVRRFHDQTLRQVVHLSVGGDRFRLRLTNVHGTKPLRVGAVTVAPRRGDRGTPEIEPRAAVPVTFDGRPTATVPTGAEWVSDPVELDVADNSDLVVSVYLPDPTGQPSVHYEGRSTTFVAPGDATASPGRNYESIGTARYFLDGVDVRAKTAGSVVFFGDSITDGVKSTLDENRRYPDVVADRLLKRPEPRELGVLNAGLSANRLLTDAGLGGEPAIARFERDILSQTGVRTVVLLEGINDIHHSAGEVEPRELVGVYEQLVARAHEAGIRVVGATLTPFEGAPRYNAAGEADRRAVNEWIRESDVFDAVVDFDAVVRDPNHPERLAPRYDTGDHVHPNDAGLAAMARVVELSELY</sequence>
<feature type="signal peptide" evidence="1">
    <location>
        <begin position="1"/>
        <end position="34"/>
    </location>
</feature>
<keyword evidence="1" id="KW-0732">Signal</keyword>
<proteinExistence type="predicted"/>
<dbReference type="PANTHER" id="PTHR43784:SF2">
    <property type="entry name" value="GDSL-LIKE LIPASE_ACYLHYDROLASE, PUTATIVE (AFU_ORTHOLOGUE AFUA_2G00820)-RELATED"/>
    <property type="match status" value="1"/>
</dbReference>
<organism evidence="3 4">
    <name type="scientific">Actinopolyspora xinjiangensis</name>
    <dbReference type="NCBI Taxonomy" id="405564"/>
    <lineage>
        <taxon>Bacteria</taxon>
        <taxon>Bacillati</taxon>
        <taxon>Actinomycetota</taxon>
        <taxon>Actinomycetes</taxon>
        <taxon>Actinopolysporales</taxon>
        <taxon>Actinopolysporaceae</taxon>
        <taxon>Actinopolyspora</taxon>
    </lineage>
</organism>
<dbReference type="STRING" id="405564.SAMN04487905_101421"/>
<evidence type="ECO:0000259" key="2">
    <source>
        <dbReference type="Pfam" id="PF13472"/>
    </source>
</evidence>
<feature type="chain" id="PRO_5011518541" evidence="1">
    <location>
        <begin position="35"/>
        <end position="419"/>
    </location>
</feature>
<dbReference type="Pfam" id="PF13472">
    <property type="entry name" value="Lipase_GDSL_2"/>
    <property type="match status" value="1"/>
</dbReference>
<dbReference type="Gene3D" id="3.40.50.1110">
    <property type="entry name" value="SGNH hydrolase"/>
    <property type="match status" value="1"/>
</dbReference>
<name>A0A1H0P7C5_9ACTN</name>
<evidence type="ECO:0000313" key="4">
    <source>
        <dbReference type="Proteomes" id="UP000199497"/>
    </source>
</evidence>
<dbReference type="Proteomes" id="UP000199497">
    <property type="component" value="Unassembled WGS sequence"/>
</dbReference>
<keyword evidence="4" id="KW-1185">Reference proteome</keyword>
<dbReference type="AlphaFoldDB" id="A0A1H0P7C5"/>
<dbReference type="EMBL" id="FNJR01000001">
    <property type="protein sequence ID" value="SDP00851.1"/>
    <property type="molecule type" value="Genomic_DNA"/>
</dbReference>
<dbReference type="SUPFAM" id="SSF52266">
    <property type="entry name" value="SGNH hydrolase"/>
    <property type="match status" value="1"/>
</dbReference>
<reference evidence="4" key="1">
    <citation type="submission" date="2016-10" db="EMBL/GenBank/DDBJ databases">
        <authorList>
            <person name="Varghese N."/>
            <person name="Submissions S."/>
        </authorList>
    </citation>
    <scope>NUCLEOTIDE SEQUENCE [LARGE SCALE GENOMIC DNA]</scope>
    <source>
        <strain evidence="4">DSM 46732</strain>
    </source>
</reference>